<keyword evidence="9" id="KW-1185">Reference proteome</keyword>
<comment type="caution">
    <text evidence="8">The sequence shown here is derived from an EMBL/GenBank/DDBJ whole genome shotgun (WGS) entry which is preliminary data.</text>
</comment>
<keyword evidence="1 5" id="KW-0805">Transcription regulation</keyword>
<evidence type="ECO:0000256" key="3">
    <source>
        <dbReference type="ARBA" id="ARBA00023163"/>
    </source>
</evidence>
<keyword evidence="4 5" id="KW-0539">Nucleus</keyword>
<gene>
    <name evidence="8" type="ORF">G7Z17_g7125</name>
</gene>
<evidence type="ECO:0000256" key="1">
    <source>
        <dbReference type="ARBA" id="ARBA00023015"/>
    </source>
</evidence>
<evidence type="ECO:0000313" key="9">
    <source>
        <dbReference type="Proteomes" id="UP000722485"/>
    </source>
</evidence>
<dbReference type="PROSITE" id="PS51325">
    <property type="entry name" value="ALPHA_BOX"/>
    <property type="match status" value="1"/>
</dbReference>
<evidence type="ECO:0000313" key="8">
    <source>
        <dbReference type="EMBL" id="KAF7548338.1"/>
    </source>
</evidence>
<feature type="domain" description="Alpha box" evidence="7">
    <location>
        <begin position="74"/>
        <end position="129"/>
    </location>
</feature>
<evidence type="ECO:0000256" key="4">
    <source>
        <dbReference type="ARBA" id="ARBA00023242"/>
    </source>
</evidence>
<comment type="subcellular location">
    <subcellularLocation>
        <location evidence="5">Nucleus</location>
    </subcellularLocation>
</comment>
<proteinExistence type="inferred from homology"/>
<evidence type="ECO:0000256" key="5">
    <source>
        <dbReference type="RuleBase" id="RU003516"/>
    </source>
</evidence>
<keyword evidence="2 5" id="KW-0238">DNA-binding</keyword>
<name>A0A9P5H626_9HYPO</name>
<protein>
    <recommendedName>
        <fullName evidence="7">Alpha box domain-containing protein</fullName>
    </recommendedName>
</protein>
<evidence type="ECO:0000256" key="6">
    <source>
        <dbReference type="SAM" id="MobiDB-lite"/>
    </source>
</evidence>
<dbReference type="AlphaFoldDB" id="A0A9P5H626"/>
<dbReference type="EMBL" id="JAANBB010000151">
    <property type="protein sequence ID" value="KAF7548338.1"/>
    <property type="molecule type" value="Genomic_DNA"/>
</dbReference>
<dbReference type="GO" id="GO:0005634">
    <property type="term" value="C:nucleus"/>
    <property type="evidence" value="ECO:0007669"/>
    <property type="project" value="UniProtKB-SubCell"/>
</dbReference>
<sequence length="371" mass="41553">MARSRSDIMRQLATLSTEEILSLLTDDTILEVAAKYFETHAINTDVNEPLSPTDADAITTPPVQEAPGNNSSSRAKRPLNAFMAFRTFYMKLFPDVQQKSASGFLTTLWNKDPFRNKWALIAKVYSFVRDEVGKGNISLSRFLDVCCPTMNIIDPSVYIAALGWSVTHDDTGSQILLQNLSTNLDHFQDENVPNTEMELLRALLHTGYLSDRGLALMERLSENNNGIMTTYGSSMEAPVILTPEKIDFVQIVRTNPVQAAKQLFEMDEGDIIDTMGISTYEVCDLNSAPYSLMQAPQPNPLQYYNYAEASMGLRPNRALHLHNVDEFDSIDIDSPYDLDCMLGHNQSEGDRTAGQDDANPYDPRAEFHFLV</sequence>
<accession>A0A9P5H626</accession>
<dbReference type="Proteomes" id="UP000722485">
    <property type="component" value="Unassembled WGS sequence"/>
</dbReference>
<feature type="region of interest" description="Disordered" evidence="6">
    <location>
        <begin position="47"/>
        <end position="75"/>
    </location>
</feature>
<dbReference type="InterPro" id="IPR006856">
    <property type="entry name" value="MATalpha_HMGbox"/>
</dbReference>
<reference evidence="8" key="1">
    <citation type="submission" date="2020-03" db="EMBL/GenBank/DDBJ databases">
        <title>Draft Genome Sequence of Cylindrodendrum hubeiense.</title>
        <authorList>
            <person name="Buettner E."/>
            <person name="Kellner H."/>
        </authorList>
    </citation>
    <scope>NUCLEOTIDE SEQUENCE</scope>
    <source>
        <strain evidence="8">IHI 201604</strain>
    </source>
</reference>
<comment type="similarity">
    <text evidence="5">Belongs to the MATALPHA1 family.</text>
</comment>
<evidence type="ECO:0000259" key="7">
    <source>
        <dbReference type="PROSITE" id="PS51325"/>
    </source>
</evidence>
<evidence type="ECO:0000256" key="2">
    <source>
        <dbReference type="ARBA" id="ARBA00023125"/>
    </source>
</evidence>
<dbReference type="Pfam" id="PF04769">
    <property type="entry name" value="MATalpha_HMGbox"/>
    <property type="match status" value="1"/>
</dbReference>
<organism evidence="8 9">
    <name type="scientific">Cylindrodendrum hubeiense</name>
    <dbReference type="NCBI Taxonomy" id="595255"/>
    <lineage>
        <taxon>Eukaryota</taxon>
        <taxon>Fungi</taxon>
        <taxon>Dikarya</taxon>
        <taxon>Ascomycota</taxon>
        <taxon>Pezizomycotina</taxon>
        <taxon>Sordariomycetes</taxon>
        <taxon>Hypocreomycetidae</taxon>
        <taxon>Hypocreales</taxon>
        <taxon>Nectriaceae</taxon>
        <taxon>Cylindrodendrum</taxon>
    </lineage>
</organism>
<dbReference type="GO" id="GO:0008301">
    <property type="term" value="F:DNA binding, bending"/>
    <property type="evidence" value="ECO:0007669"/>
    <property type="project" value="InterPro"/>
</dbReference>
<dbReference type="GO" id="GO:0045895">
    <property type="term" value="P:positive regulation of mating-type specific transcription, DNA-templated"/>
    <property type="evidence" value="ECO:0007669"/>
    <property type="project" value="InterPro"/>
</dbReference>
<dbReference type="OrthoDB" id="5398665at2759"/>
<keyword evidence="3 5" id="KW-0804">Transcription</keyword>